<accession>A0A7U2F847</accession>
<evidence type="ECO:0000313" key="1">
    <source>
        <dbReference type="EMBL" id="QRD00103.1"/>
    </source>
</evidence>
<keyword evidence="2" id="KW-1185">Reference proteome</keyword>
<name>A0A7U2F847_PHANO</name>
<gene>
    <name evidence="1" type="ORF">JI435_070040</name>
</gene>
<evidence type="ECO:0000313" key="2">
    <source>
        <dbReference type="Proteomes" id="UP000663193"/>
    </source>
</evidence>
<sequence>MAPAIRALSSIELLSVAWRFAVMLNAEDHLRIAGF</sequence>
<dbReference type="VEuPathDB" id="FungiDB:JI435_070040"/>
<proteinExistence type="predicted"/>
<dbReference type="AlphaFoldDB" id="A0A7U2F847"/>
<dbReference type="EMBL" id="CP069032">
    <property type="protein sequence ID" value="QRD00103.1"/>
    <property type="molecule type" value="Genomic_DNA"/>
</dbReference>
<dbReference type="Proteomes" id="UP000663193">
    <property type="component" value="Chromosome 10"/>
</dbReference>
<reference evidence="2" key="1">
    <citation type="journal article" date="2021" name="BMC Genomics">
        <title>Chromosome-level genome assembly and manually-curated proteome of model necrotroph Parastagonospora nodorum Sn15 reveals a genome-wide trove of candidate effector homologs, and redundancy of virulence-related functions within an accessory chromosome.</title>
        <authorList>
            <person name="Bertazzoni S."/>
            <person name="Jones D.A.B."/>
            <person name="Phan H.T."/>
            <person name="Tan K.-C."/>
            <person name="Hane J.K."/>
        </authorList>
    </citation>
    <scope>NUCLEOTIDE SEQUENCE [LARGE SCALE GENOMIC DNA]</scope>
    <source>
        <strain evidence="2">SN15 / ATCC MYA-4574 / FGSC 10173)</strain>
    </source>
</reference>
<organism evidence="1 2">
    <name type="scientific">Phaeosphaeria nodorum (strain SN15 / ATCC MYA-4574 / FGSC 10173)</name>
    <name type="common">Glume blotch fungus</name>
    <name type="synonym">Parastagonospora nodorum</name>
    <dbReference type="NCBI Taxonomy" id="321614"/>
    <lineage>
        <taxon>Eukaryota</taxon>
        <taxon>Fungi</taxon>
        <taxon>Dikarya</taxon>
        <taxon>Ascomycota</taxon>
        <taxon>Pezizomycotina</taxon>
        <taxon>Dothideomycetes</taxon>
        <taxon>Pleosporomycetidae</taxon>
        <taxon>Pleosporales</taxon>
        <taxon>Pleosporineae</taxon>
        <taxon>Phaeosphaeriaceae</taxon>
        <taxon>Parastagonospora</taxon>
    </lineage>
</organism>
<protein>
    <submittedName>
        <fullName evidence="1">Uncharacterized protein</fullName>
    </submittedName>
</protein>